<evidence type="ECO:0000313" key="11">
    <source>
        <dbReference type="Proteomes" id="UP001396334"/>
    </source>
</evidence>
<keyword evidence="4 8" id="KW-0812">Transmembrane</keyword>
<feature type="domain" description="Sodium/calcium exchanger membrane region" evidence="9">
    <location>
        <begin position="87"/>
        <end position="165"/>
    </location>
</feature>
<organism evidence="10 11">
    <name type="scientific">Hibiscus sabdariffa</name>
    <name type="common">roselle</name>
    <dbReference type="NCBI Taxonomy" id="183260"/>
    <lineage>
        <taxon>Eukaryota</taxon>
        <taxon>Viridiplantae</taxon>
        <taxon>Streptophyta</taxon>
        <taxon>Embryophyta</taxon>
        <taxon>Tracheophyta</taxon>
        <taxon>Spermatophyta</taxon>
        <taxon>Magnoliopsida</taxon>
        <taxon>eudicotyledons</taxon>
        <taxon>Gunneridae</taxon>
        <taxon>Pentapetalae</taxon>
        <taxon>rosids</taxon>
        <taxon>malvids</taxon>
        <taxon>Malvales</taxon>
        <taxon>Malvaceae</taxon>
        <taxon>Malvoideae</taxon>
        <taxon>Hibiscus</taxon>
    </lineage>
</organism>
<feature type="transmembrane region" description="Helical" evidence="8">
    <location>
        <begin position="56"/>
        <end position="76"/>
    </location>
</feature>
<reference evidence="10 11" key="1">
    <citation type="journal article" date="2024" name="G3 (Bethesda)">
        <title>Genome assembly of Hibiscus sabdariffa L. provides insights into metabolisms of medicinal natural products.</title>
        <authorList>
            <person name="Kim T."/>
        </authorList>
    </citation>
    <scope>NUCLEOTIDE SEQUENCE [LARGE SCALE GENOMIC DNA]</scope>
    <source>
        <strain evidence="10">TK-2024</strain>
        <tissue evidence="10">Old leaves</tissue>
    </source>
</reference>
<sequence>MENGGGSKKAAMGKETWNNGIRTAQNMSSSLLRTKSDPLLVSKVRFQMLRQLLANLQQVILGTKLALLFPAIPLSIAADFYEFGRHWIFALSLLGLMPLAERVSFLTEQIAYYTGPTVGGLLNATCGNATKLIIALFALYRSKIHVLRKKNAEAGRCELIAAVAGIALPHVAIDVQICCKARCFGCRVYPAAVESK</sequence>
<evidence type="ECO:0000256" key="7">
    <source>
        <dbReference type="ARBA" id="ARBA00023136"/>
    </source>
</evidence>
<dbReference type="PANTHER" id="PTHR31503">
    <property type="entry name" value="VACUOLAR CALCIUM ION TRANSPORTER"/>
    <property type="match status" value="1"/>
</dbReference>
<evidence type="ECO:0000256" key="1">
    <source>
        <dbReference type="ARBA" id="ARBA00004127"/>
    </source>
</evidence>
<comment type="subcellular location">
    <subcellularLocation>
        <location evidence="1">Endomembrane system</location>
        <topology evidence="1">Multi-pass membrane protein</topology>
    </subcellularLocation>
</comment>
<keyword evidence="6" id="KW-0406">Ion transport</keyword>
<dbReference type="EMBL" id="JBBPBN010000015">
    <property type="protein sequence ID" value="KAK9022191.1"/>
    <property type="molecule type" value="Genomic_DNA"/>
</dbReference>
<comment type="caution">
    <text evidence="10">The sequence shown here is derived from an EMBL/GenBank/DDBJ whole genome shotgun (WGS) entry which is preliminary data.</text>
</comment>
<feature type="transmembrane region" description="Helical" evidence="8">
    <location>
        <begin position="120"/>
        <end position="140"/>
    </location>
</feature>
<keyword evidence="3" id="KW-0050">Antiport</keyword>
<evidence type="ECO:0000256" key="4">
    <source>
        <dbReference type="ARBA" id="ARBA00022692"/>
    </source>
</evidence>
<dbReference type="InterPro" id="IPR004713">
    <property type="entry name" value="CaH_exchang"/>
</dbReference>
<dbReference type="Pfam" id="PF01699">
    <property type="entry name" value="Na_Ca_ex"/>
    <property type="match status" value="1"/>
</dbReference>
<evidence type="ECO:0000256" key="8">
    <source>
        <dbReference type="SAM" id="Phobius"/>
    </source>
</evidence>
<evidence type="ECO:0000256" key="6">
    <source>
        <dbReference type="ARBA" id="ARBA00023065"/>
    </source>
</evidence>
<gene>
    <name evidence="10" type="ORF">V6N11_002475</name>
</gene>
<proteinExistence type="predicted"/>
<keyword evidence="11" id="KW-1185">Reference proteome</keyword>
<keyword evidence="7 8" id="KW-0472">Membrane</keyword>
<dbReference type="Proteomes" id="UP001396334">
    <property type="component" value="Unassembled WGS sequence"/>
</dbReference>
<evidence type="ECO:0000256" key="5">
    <source>
        <dbReference type="ARBA" id="ARBA00022989"/>
    </source>
</evidence>
<accession>A0ABR2SB18</accession>
<name>A0ABR2SB18_9ROSI</name>
<evidence type="ECO:0000256" key="3">
    <source>
        <dbReference type="ARBA" id="ARBA00022449"/>
    </source>
</evidence>
<feature type="transmembrane region" description="Helical" evidence="8">
    <location>
        <begin position="83"/>
        <end position="100"/>
    </location>
</feature>
<evidence type="ECO:0000313" key="10">
    <source>
        <dbReference type="EMBL" id="KAK9022191.1"/>
    </source>
</evidence>
<dbReference type="PANTHER" id="PTHR31503:SF42">
    <property type="entry name" value="VACUOLAR CATION_PROTON EXCHANGER"/>
    <property type="match status" value="1"/>
</dbReference>
<evidence type="ECO:0000256" key="2">
    <source>
        <dbReference type="ARBA" id="ARBA00022448"/>
    </source>
</evidence>
<keyword evidence="2" id="KW-0813">Transport</keyword>
<dbReference type="InterPro" id="IPR004837">
    <property type="entry name" value="NaCa_Exmemb"/>
</dbReference>
<keyword evidence="5 8" id="KW-1133">Transmembrane helix</keyword>
<evidence type="ECO:0000259" key="9">
    <source>
        <dbReference type="Pfam" id="PF01699"/>
    </source>
</evidence>
<protein>
    <recommendedName>
        <fullName evidence="9">Sodium/calcium exchanger membrane region domain-containing protein</fullName>
    </recommendedName>
</protein>